<dbReference type="PANTHER" id="PTHR11926">
    <property type="entry name" value="GLUCOSYL/GLUCURONOSYL TRANSFERASES"/>
    <property type="match status" value="1"/>
</dbReference>
<evidence type="ECO:0000256" key="2">
    <source>
        <dbReference type="ARBA" id="ARBA00022679"/>
    </source>
</evidence>
<evidence type="ECO:0000313" key="3">
    <source>
        <dbReference type="EMBL" id="KAB2598316.1"/>
    </source>
</evidence>
<dbReference type="FunFam" id="3.40.50.2000:FF:000060">
    <property type="entry name" value="Glycosyltransferase"/>
    <property type="match status" value="1"/>
</dbReference>
<gene>
    <name evidence="3" type="ORF">D8674_001236</name>
</gene>
<sequence length="457" mass="50964">MEQKKGRRVILFPLPFQGHINPTLELANILHSKGFSIAIIYTNFNSLNPSTLNPHFTYHSIPVDFTENEASIKDPTLQLSVLNAKCVEPFRECLAGLLSDDVNSKDPIACLISDPIFDFTRSVAESFKLPRIVLRTGGAASFAVYAAFPLLKDKGYLPIPDSRLEEPVTELSPIKVKDLPRMPDCDPEDFYRLITNMANEPKASHGLIFNTFEDLEGQALAALRREYYPNIPIFSLGPFHKCGPTTSSSSTSLQSQDQSCISWLNTQAPKSVAYVSFGSLAEINQAQFLEVAWGLANSGQPFLWVIRPGLVQESDWLKMLPNGFLEALKERAHVVKWAPQKEVLAHPAVGAFWTHCGWNSTLESICEGVPMICTPCFSDQMVDARFVSDVWKVGLQLEHGIERGEVERTIRRLMVEKEGEEIKERALKLMEKANLSLKEGGSSYQSLDGLVNHILSL</sequence>
<reference evidence="3 4" key="3">
    <citation type="submission" date="2019-11" db="EMBL/GenBank/DDBJ databases">
        <title>A de novo genome assembly of a pear dwarfing rootstock.</title>
        <authorList>
            <person name="Wang F."/>
            <person name="Wang J."/>
            <person name="Li S."/>
            <person name="Zhang Y."/>
            <person name="Fang M."/>
            <person name="Ma L."/>
            <person name="Zhao Y."/>
            <person name="Jiang S."/>
        </authorList>
    </citation>
    <scope>NUCLEOTIDE SEQUENCE [LARGE SCALE GENOMIC DNA]</scope>
    <source>
        <strain evidence="3">S2</strain>
        <tissue evidence="3">Leaf</tissue>
    </source>
</reference>
<reference evidence="4" key="2">
    <citation type="submission" date="2019-10" db="EMBL/GenBank/DDBJ databases">
        <title>A de novo genome assembly of a pear dwarfing rootstock.</title>
        <authorList>
            <person name="Wang F."/>
            <person name="Wang J."/>
            <person name="Li S."/>
            <person name="Zhang Y."/>
            <person name="Fang M."/>
            <person name="Ma L."/>
            <person name="Zhao Y."/>
            <person name="Jiang S."/>
        </authorList>
    </citation>
    <scope>NUCLEOTIDE SEQUENCE [LARGE SCALE GENOMIC DNA]</scope>
</reference>
<evidence type="ECO:0000313" key="4">
    <source>
        <dbReference type="Proteomes" id="UP000327157"/>
    </source>
</evidence>
<proteinExistence type="inferred from homology"/>
<dbReference type="PANTHER" id="PTHR11926:SF1374">
    <property type="entry name" value="UDP-GLYCOSYLTRANSFERASE 76F1-RELATED"/>
    <property type="match status" value="1"/>
</dbReference>
<dbReference type="SUPFAM" id="SSF53756">
    <property type="entry name" value="UDP-Glycosyltransferase/glycogen phosphorylase"/>
    <property type="match status" value="1"/>
</dbReference>
<dbReference type="AlphaFoldDB" id="A0A5N5F5N9"/>
<dbReference type="GO" id="GO:0080044">
    <property type="term" value="F:quercetin 7-O-glucosyltransferase activity"/>
    <property type="evidence" value="ECO:0007669"/>
    <property type="project" value="TreeGrafter"/>
</dbReference>
<dbReference type="CDD" id="cd03784">
    <property type="entry name" value="GT1_Gtf-like"/>
    <property type="match status" value="1"/>
</dbReference>
<keyword evidence="4" id="KW-1185">Reference proteome</keyword>
<keyword evidence="2 3" id="KW-0808">Transferase</keyword>
<dbReference type="FunFam" id="3.40.50.2000:FF:000120">
    <property type="entry name" value="UDP-glycosyltransferase 76C1"/>
    <property type="match status" value="1"/>
</dbReference>
<reference evidence="3 4" key="1">
    <citation type="submission" date="2019-09" db="EMBL/GenBank/DDBJ databases">
        <authorList>
            <person name="Ou C."/>
        </authorList>
    </citation>
    <scope>NUCLEOTIDE SEQUENCE [LARGE SCALE GENOMIC DNA]</scope>
    <source>
        <strain evidence="3">S2</strain>
        <tissue evidence="3">Leaf</tissue>
    </source>
</reference>
<accession>A0A5N5F5N9</accession>
<organism evidence="3 4">
    <name type="scientific">Pyrus ussuriensis x Pyrus communis</name>
    <dbReference type="NCBI Taxonomy" id="2448454"/>
    <lineage>
        <taxon>Eukaryota</taxon>
        <taxon>Viridiplantae</taxon>
        <taxon>Streptophyta</taxon>
        <taxon>Embryophyta</taxon>
        <taxon>Tracheophyta</taxon>
        <taxon>Spermatophyta</taxon>
        <taxon>Magnoliopsida</taxon>
        <taxon>eudicotyledons</taxon>
        <taxon>Gunneridae</taxon>
        <taxon>Pentapetalae</taxon>
        <taxon>rosids</taxon>
        <taxon>fabids</taxon>
        <taxon>Rosales</taxon>
        <taxon>Rosaceae</taxon>
        <taxon>Amygdaloideae</taxon>
        <taxon>Maleae</taxon>
        <taxon>Pyrus</taxon>
    </lineage>
</organism>
<protein>
    <submittedName>
        <fullName evidence="3">UDP-glycosyltransferase 76F1-like</fullName>
    </submittedName>
</protein>
<evidence type="ECO:0000256" key="1">
    <source>
        <dbReference type="ARBA" id="ARBA00009995"/>
    </source>
</evidence>
<comment type="caution">
    <text evidence="3">The sequence shown here is derived from an EMBL/GenBank/DDBJ whole genome shotgun (WGS) entry which is preliminary data.</text>
</comment>
<dbReference type="Pfam" id="PF00201">
    <property type="entry name" value="UDPGT"/>
    <property type="match status" value="1"/>
</dbReference>
<dbReference type="InterPro" id="IPR002213">
    <property type="entry name" value="UDP_glucos_trans"/>
</dbReference>
<dbReference type="EMBL" id="SMOL01000768">
    <property type="protein sequence ID" value="KAB2598316.1"/>
    <property type="molecule type" value="Genomic_DNA"/>
</dbReference>
<dbReference type="Gene3D" id="3.40.50.2000">
    <property type="entry name" value="Glycogen Phosphorylase B"/>
    <property type="match status" value="2"/>
</dbReference>
<comment type="similarity">
    <text evidence="1">Belongs to the UDP-glycosyltransferase family.</text>
</comment>
<dbReference type="Proteomes" id="UP000327157">
    <property type="component" value="Chromosome 1"/>
</dbReference>
<name>A0A5N5F5N9_9ROSA</name>
<dbReference type="OrthoDB" id="5835829at2759"/>
<dbReference type="GO" id="GO:0080043">
    <property type="term" value="F:quercetin 3-O-glucosyltransferase activity"/>
    <property type="evidence" value="ECO:0007669"/>
    <property type="project" value="TreeGrafter"/>
</dbReference>